<proteinExistence type="predicted"/>
<organism evidence="1 2">
    <name type="scientific">Trichinella patagoniensis</name>
    <dbReference type="NCBI Taxonomy" id="990121"/>
    <lineage>
        <taxon>Eukaryota</taxon>
        <taxon>Metazoa</taxon>
        <taxon>Ecdysozoa</taxon>
        <taxon>Nematoda</taxon>
        <taxon>Enoplea</taxon>
        <taxon>Dorylaimia</taxon>
        <taxon>Trichinellida</taxon>
        <taxon>Trichinellidae</taxon>
        <taxon>Trichinella</taxon>
    </lineage>
</organism>
<comment type="caution">
    <text evidence="1">The sequence shown here is derived from an EMBL/GenBank/DDBJ whole genome shotgun (WGS) entry which is preliminary data.</text>
</comment>
<protein>
    <submittedName>
        <fullName evidence="1">Uncharacterized protein</fullName>
    </submittedName>
</protein>
<evidence type="ECO:0000313" key="2">
    <source>
        <dbReference type="Proteomes" id="UP000054783"/>
    </source>
</evidence>
<dbReference type="Proteomes" id="UP000054783">
    <property type="component" value="Unassembled WGS sequence"/>
</dbReference>
<dbReference type="AlphaFoldDB" id="A0A0V1AFW8"/>
<reference evidence="1 2" key="1">
    <citation type="submission" date="2015-01" db="EMBL/GenBank/DDBJ databases">
        <title>Evolution of Trichinella species and genotypes.</title>
        <authorList>
            <person name="Korhonen P.K."/>
            <person name="Edoardo P."/>
            <person name="Giuseppe L.R."/>
            <person name="Gasser R.B."/>
        </authorList>
    </citation>
    <scope>NUCLEOTIDE SEQUENCE [LARGE SCALE GENOMIC DNA]</scope>
    <source>
        <strain evidence="1">ISS2496</strain>
    </source>
</reference>
<evidence type="ECO:0000313" key="1">
    <source>
        <dbReference type="EMBL" id="KRY23534.1"/>
    </source>
</evidence>
<accession>A0A0V1AFW8</accession>
<sequence length="109" mass="12525">MQNLSCRDELIMKQTLSSCGSCTKSNNATSAFFCIDFENLRSSEMYVKLLVMLCVRMQNTRNKPPYAIHGKDMKNGRNTTNEQDASEYWLSVQMRFAITARRLSLITII</sequence>
<dbReference type="EMBL" id="JYDQ01000003">
    <property type="protein sequence ID" value="KRY23534.1"/>
    <property type="molecule type" value="Genomic_DNA"/>
</dbReference>
<keyword evidence="2" id="KW-1185">Reference proteome</keyword>
<name>A0A0V1AFW8_9BILA</name>
<gene>
    <name evidence="1" type="ORF">T12_6386</name>
</gene>